<dbReference type="GO" id="GO:0000400">
    <property type="term" value="F:four-way junction DNA binding"/>
    <property type="evidence" value="ECO:0007669"/>
    <property type="project" value="TreeGrafter"/>
</dbReference>
<dbReference type="SUPFAM" id="SSF52540">
    <property type="entry name" value="P-loop containing nucleoside triphosphate hydrolases"/>
    <property type="match status" value="1"/>
</dbReference>
<keyword evidence="2" id="KW-0539">Nucleus</keyword>
<dbReference type="InterPro" id="IPR027417">
    <property type="entry name" value="P-loop_NTPase"/>
</dbReference>
<feature type="domain" description="RecA family profile 1" evidence="3">
    <location>
        <begin position="19"/>
        <end position="191"/>
    </location>
</feature>
<dbReference type="PANTHER" id="PTHR46457:SF1">
    <property type="entry name" value="DNA REPAIR PROTEIN RAD51 HOMOLOG 4"/>
    <property type="match status" value="1"/>
</dbReference>
<dbReference type="GO" id="GO:0005657">
    <property type="term" value="C:replication fork"/>
    <property type="evidence" value="ECO:0007669"/>
    <property type="project" value="TreeGrafter"/>
</dbReference>
<dbReference type="GO" id="GO:0000724">
    <property type="term" value="P:double-strand break repair via homologous recombination"/>
    <property type="evidence" value="ECO:0007669"/>
    <property type="project" value="TreeGrafter"/>
</dbReference>
<dbReference type="PANTHER" id="PTHR46457">
    <property type="entry name" value="DNA REPAIR PROTEIN RAD51 HOMOLOG 4"/>
    <property type="match status" value="1"/>
</dbReference>
<evidence type="ECO:0000259" key="3">
    <source>
        <dbReference type="PROSITE" id="PS50162"/>
    </source>
</evidence>
<dbReference type="GO" id="GO:0042148">
    <property type="term" value="P:DNA strand invasion"/>
    <property type="evidence" value="ECO:0007669"/>
    <property type="project" value="TreeGrafter"/>
</dbReference>
<accession>A0A7E4W219</accession>
<dbReference type="GO" id="GO:0000723">
    <property type="term" value="P:telomere maintenance"/>
    <property type="evidence" value="ECO:0007669"/>
    <property type="project" value="TreeGrafter"/>
</dbReference>
<dbReference type="PROSITE" id="PS50162">
    <property type="entry name" value="RECA_2"/>
    <property type="match status" value="1"/>
</dbReference>
<dbReference type="GO" id="GO:0005815">
    <property type="term" value="C:microtubule organizing center"/>
    <property type="evidence" value="ECO:0007669"/>
    <property type="project" value="TreeGrafter"/>
</dbReference>
<proteinExistence type="predicted"/>
<evidence type="ECO:0000256" key="1">
    <source>
        <dbReference type="ARBA" id="ARBA00004123"/>
    </source>
</evidence>
<comment type="subcellular location">
    <subcellularLocation>
        <location evidence="1">Nucleus</location>
    </subcellularLocation>
</comment>
<dbReference type="GO" id="GO:0140664">
    <property type="term" value="F:ATP-dependent DNA damage sensor activity"/>
    <property type="evidence" value="ECO:0007669"/>
    <property type="project" value="InterPro"/>
</dbReference>
<name>A0A7E4W219_PANRE</name>
<dbReference type="InterPro" id="IPR013632">
    <property type="entry name" value="Rad51_C"/>
</dbReference>
<reference evidence="4" key="1">
    <citation type="journal article" date="2013" name="Genetics">
        <title>The draft genome and transcriptome of Panagrellus redivivus are shaped by the harsh demands of a free-living lifestyle.</title>
        <authorList>
            <person name="Srinivasan J."/>
            <person name="Dillman A.R."/>
            <person name="Macchietto M.G."/>
            <person name="Heikkinen L."/>
            <person name="Lakso M."/>
            <person name="Fracchia K.M."/>
            <person name="Antoshechkin I."/>
            <person name="Mortazavi A."/>
            <person name="Wong G."/>
            <person name="Sternberg P.W."/>
        </authorList>
    </citation>
    <scope>NUCLEOTIDE SEQUENCE [LARGE SCALE GENOMIC DNA]</scope>
    <source>
        <strain evidence="4">MT8872</strain>
    </source>
</reference>
<dbReference type="InterPro" id="IPR051988">
    <property type="entry name" value="HRR_RAD51_Paralog"/>
</dbReference>
<keyword evidence="4" id="KW-1185">Reference proteome</keyword>
<dbReference type="GO" id="GO:0003697">
    <property type="term" value="F:single-stranded DNA binding"/>
    <property type="evidence" value="ECO:0007669"/>
    <property type="project" value="TreeGrafter"/>
</dbReference>
<dbReference type="GO" id="GO:0033063">
    <property type="term" value="C:Rad51B-Rad51C-Rad51D-XRCC2 complex"/>
    <property type="evidence" value="ECO:0007669"/>
    <property type="project" value="TreeGrafter"/>
</dbReference>
<evidence type="ECO:0000313" key="5">
    <source>
        <dbReference type="WBParaSite" id="Pan_g5504.t1"/>
    </source>
</evidence>
<dbReference type="Proteomes" id="UP000492821">
    <property type="component" value="Unassembled WGS sequence"/>
</dbReference>
<evidence type="ECO:0000256" key="2">
    <source>
        <dbReference type="ARBA" id="ARBA00023242"/>
    </source>
</evidence>
<reference evidence="5" key="2">
    <citation type="submission" date="2020-10" db="UniProtKB">
        <authorList>
            <consortium name="WormBaseParasite"/>
        </authorList>
    </citation>
    <scope>IDENTIFICATION</scope>
</reference>
<dbReference type="GO" id="GO:0005524">
    <property type="term" value="F:ATP binding"/>
    <property type="evidence" value="ECO:0007669"/>
    <property type="project" value="InterPro"/>
</dbReference>
<dbReference type="Pfam" id="PF08423">
    <property type="entry name" value="Rad51"/>
    <property type="match status" value="1"/>
</dbReference>
<dbReference type="InterPro" id="IPR020588">
    <property type="entry name" value="RecA_ATP-bd"/>
</dbReference>
<dbReference type="WBParaSite" id="Pan_g5504.t1">
    <property type="protein sequence ID" value="Pan_g5504.t1"/>
    <property type="gene ID" value="Pan_g5504"/>
</dbReference>
<dbReference type="AlphaFoldDB" id="A0A7E4W219"/>
<sequence length="239" mass="27399">MDSLVKETGLDWFKRLSAPTVVYQTGCRELDRLLGGGFKLGQVYSIDGEGATGKTQLCFTIIANHLLNQKNGTSYIYYIDFNSGFKPSRMAEILRSRDPSLNNEMMHKLLKRVLLVVVTSASDFHYFFTHFSLISKTHQGSLIICENVGLILAETTHAGVYTGQTRRDEIQYAMKHLAEKKCMPIILTNHMRKYKERQVPALFYRWNQAIPIHILMMKQNNERKLQLMDSDMASLLNSI</sequence>
<dbReference type="GO" id="GO:0007131">
    <property type="term" value="P:reciprocal meiotic recombination"/>
    <property type="evidence" value="ECO:0007669"/>
    <property type="project" value="TreeGrafter"/>
</dbReference>
<protein>
    <submittedName>
        <fullName evidence="5">RECA_2 domain-containing protein</fullName>
    </submittedName>
</protein>
<organism evidence="4 5">
    <name type="scientific">Panagrellus redivivus</name>
    <name type="common">Microworm</name>
    <dbReference type="NCBI Taxonomy" id="6233"/>
    <lineage>
        <taxon>Eukaryota</taxon>
        <taxon>Metazoa</taxon>
        <taxon>Ecdysozoa</taxon>
        <taxon>Nematoda</taxon>
        <taxon>Chromadorea</taxon>
        <taxon>Rhabditida</taxon>
        <taxon>Tylenchina</taxon>
        <taxon>Panagrolaimomorpha</taxon>
        <taxon>Panagrolaimoidea</taxon>
        <taxon>Panagrolaimidae</taxon>
        <taxon>Panagrellus</taxon>
    </lineage>
</organism>
<dbReference type="Gene3D" id="3.40.50.300">
    <property type="entry name" value="P-loop containing nucleotide triphosphate hydrolases"/>
    <property type="match status" value="1"/>
</dbReference>
<evidence type="ECO:0000313" key="4">
    <source>
        <dbReference type="Proteomes" id="UP000492821"/>
    </source>
</evidence>